<evidence type="ECO:0000313" key="3">
    <source>
        <dbReference type="Proteomes" id="UP001500740"/>
    </source>
</evidence>
<evidence type="ECO:0000256" key="1">
    <source>
        <dbReference type="SAM" id="MobiDB-lite"/>
    </source>
</evidence>
<sequence>MGIVRVEKNSNFVVMDRYGLQDSRLSWKARGILAYMLSLPDDWHFHIEELIKRAPDGEKSFRSGFQELKDHGYVRRYPVYEDRKIKHWDTVVLENPVLAENLHVEKVDVQKLHVQKEGLQNRHYTKETYKQNKHNNNYVLSLFEHWNEKQIIKHRKLTEPIKRHVNARLKDYSLEELRKAIDNYSAILPSDNHYWTHKWTLQEFMKPGNVERFLDEADPLSNFKKDEPQKRTQLQGYDPDKDLF</sequence>
<evidence type="ECO:0008006" key="4">
    <source>
        <dbReference type="Google" id="ProtNLM"/>
    </source>
</evidence>
<gene>
    <name evidence="2" type="ORF">GCM10008935_30890</name>
</gene>
<reference evidence="2 3" key="1">
    <citation type="journal article" date="2019" name="Int. J. Syst. Evol. Microbiol.">
        <title>The Global Catalogue of Microorganisms (GCM) 10K type strain sequencing project: providing services to taxonomists for standard genome sequencing and annotation.</title>
        <authorList>
            <consortium name="The Broad Institute Genomics Platform"/>
            <consortium name="The Broad Institute Genome Sequencing Center for Infectious Disease"/>
            <person name="Wu L."/>
            <person name="Ma J."/>
        </authorList>
    </citation>
    <scope>NUCLEOTIDE SEQUENCE [LARGE SCALE GENOMIC DNA]</scope>
    <source>
        <strain evidence="2 3">JCM 14193</strain>
    </source>
</reference>
<comment type="caution">
    <text evidence="2">The sequence shown here is derived from an EMBL/GenBank/DDBJ whole genome shotgun (WGS) entry which is preliminary data.</text>
</comment>
<dbReference type="Proteomes" id="UP001500740">
    <property type="component" value="Unassembled WGS sequence"/>
</dbReference>
<feature type="region of interest" description="Disordered" evidence="1">
    <location>
        <begin position="221"/>
        <end position="244"/>
    </location>
</feature>
<dbReference type="RefSeq" id="WP_425542004.1">
    <property type="nucleotide sequence ID" value="NZ_BAAACZ010000036.1"/>
</dbReference>
<protein>
    <recommendedName>
        <fullName evidence="4">Replication protein</fullName>
    </recommendedName>
</protein>
<evidence type="ECO:0000313" key="2">
    <source>
        <dbReference type="EMBL" id="GAA0472851.1"/>
    </source>
</evidence>
<dbReference type="EMBL" id="BAAACZ010000036">
    <property type="protein sequence ID" value="GAA0472851.1"/>
    <property type="molecule type" value="Genomic_DNA"/>
</dbReference>
<accession>A0ABN1AC92</accession>
<organism evidence="2 3">
    <name type="scientific">Alkalibacillus silvisoli</name>
    <dbReference type="NCBI Taxonomy" id="392823"/>
    <lineage>
        <taxon>Bacteria</taxon>
        <taxon>Bacillati</taxon>
        <taxon>Bacillota</taxon>
        <taxon>Bacilli</taxon>
        <taxon>Bacillales</taxon>
        <taxon>Bacillaceae</taxon>
        <taxon>Alkalibacillus</taxon>
    </lineage>
</organism>
<name>A0ABN1AC92_9BACI</name>
<keyword evidence="3" id="KW-1185">Reference proteome</keyword>
<proteinExistence type="predicted"/>